<dbReference type="KEGG" id="apln:108744665"/>
<evidence type="ECO:0000259" key="10">
    <source>
        <dbReference type="Pfam" id="PF00155"/>
    </source>
</evidence>
<comment type="subunit">
    <text evidence="2">Homodimer.</text>
</comment>
<feature type="domain" description="Aminotransferase class I/classII large" evidence="10">
    <location>
        <begin position="113"/>
        <end position="477"/>
    </location>
</feature>
<dbReference type="GeneID" id="108744665"/>
<dbReference type="GO" id="GO:0042853">
    <property type="term" value="P:L-alanine catabolic process"/>
    <property type="evidence" value="ECO:0007669"/>
    <property type="project" value="UniProtKB-UniPathway"/>
</dbReference>
<dbReference type="STRING" id="224129.A0A1W4XUE0"/>
<dbReference type="Proteomes" id="UP000192223">
    <property type="component" value="Unplaced"/>
</dbReference>
<evidence type="ECO:0000256" key="5">
    <source>
        <dbReference type="ARBA" id="ARBA00022898"/>
    </source>
</evidence>
<dbReference type="Pfam" id="PF00155">
    <property type="entry name" value="Aminotran_1_2"/>
    <property type="match status" value="1"/>
</dbReference>
<dbReference type="CDD" id="cd00609">
    <property type="entry name" value="AAT_like"/>
    <property type="match status" value="1"/>
</dbReference>
<evidence type="ECO:0000256" key="2">
    <source>
        <dbReference type="ARBA" id="ARBA00011738"/>
    </source>
</evidence>
<dbReference type="InterPro" id="IPR045088">
    <property type="entry name" value="ALAT1/2-like"/>
</dbReference>
<evidence type="ECO:0000256" key="3">
    <source>
        <dbReference type="ARBA" id="ARBA00022576"/>
    </source>
</evidence>
<dbReference type="Gene3D" id="3.40.640.10">
    <property type="entry name" value="Type I PLP-dependent aspartate aminotransferase-like (Major domain)"/>
    <property type="match status" value="1"/>
</dbReference>
<comment type="cofactor">
    <cofactor evidence="1">
        <name>pyridoxal 5'-phosphate</name>
        <dbReference type="ChEBI" id="CHEBI:597326"/>
    </cofactor>
</comment>
<dbReference type="EC" id="2.6.1.2" evidence="8"/>
<reference evidence="12" key="1">
    <citation type="submission" date="2025-08" db="UniProtKB">
        <authorList>
            <consortium name="RefSeq"/>
        </authorList>
    </citation>
    <scope>IDENTIFICATION</scope>
    <source>
        <tissue evidence="12">Entire body</tissue>
    </source>
</reference>
<sequence length="505" mass="57061">MVAAGRMKNCLKSTRPFSTFSLFLLAKKTLTVDNMNQNVRIMDYAIRGTISERADEIEKELLKGEKKPFNKIIRVNLGDCHAVGQIPITFLRQLLATCTYTELLKSSSIPSDVKERAKIILQSCTGGSVGSYSTSSGIDVIRQHVAKYIEKRDGHRAYTDNIILCAGVAEGFKTILKLFKAGVDCKNPGVMIPVPQFPLYTATLTEYGISRIPYFLKESNFWSLDMDHLKDQIKIARSYCFPRAIVVINPGNPTGQLLTRENIEDLIRFAYKERLFIFADELYQDNVYDSKFFSFKKVMIELGEPYNKMECASFMSASKGYTGECGLRGAYIEVFNMDTEVKEIYKKLLNTSLCSPTLGQVAIDAIVNPPQKGEPSYDLFIQEKTKVLGDLKIKAKMVVDAFNSYDGFKCNPLQGALYAFPKITLPPGALKKAEKKKILPDVYYCKKLLEKTGIVTVPGSGFGQEEGTYHFRTTILPPVEVLQEMLKLFQSFHKQFFERYSKYDI</sequence>
<dbReference type="FunFam" id="1.10.287.1970:FF:000001">
    <property type="entry name" value="Alanine aminotransferase 2"/>
    <property type="match status" value="1"/>
</dbReference>
<evidence type="ECO:0000256" key="9">
    <source>
        <dbReference type="ARBA" id="ARBA00047412"/>
    </source>
</evidence>
<accession>A0A1W4XUE0</accession>
<dbReference type="InParanoid" id="A0A1W4XUE0"/>
<dbReference type="UniPathway" id="UPA00528">
    <property type="reaction ID" value="UER00586"/>
</dbReference>
<keyword evidence="4" id="KW-0808">Transferase</keyword>
<dbReference type="PANTHER" id="PTHR11751">
    <property type="entry name" value="ALANINE AMINOTRANSFERASE"/>
    <property type="match status" value="1"/>
</dbReference>
<keyword evidence="3" id="KW-0032">Aminotransferase</keyword>
<dbReference type="SUPFAM" id="SSF53383">
    <property type="entry name" value="PLP-dependent transferases"/>
    <property type="match status" value="1"/>
</dbReference>
<dbReference type="InterPro" id="IPR015422">
    <property type="entry name" value="PyrdxlP-dep_Trfase_small"/>
</dbReference>
<dbReference type="AlphaFoldDB" id="A0A1W4XUE0"/>
<comment type="pathway">
    <text evidence="6">Amino-acid degradation; L-alanine degradation via transaminase pathway; pyruvate from L-alanine: step 1/1.</text>
</comment>
<organism evidence="11 12">
    <name type="scientific">Agrilus planipennis</name>
    <name type="common">Emerald ash borer</name>
    <name type="synonym">Agrilus marcopoli</name>
    <dbReference type="NCBI Taxonomy" id="224129"/>
    <lineage>
        <taxon>Eukaryota</taxon>
        <taxon>Metazoa</taxon>
        <taxon>Ecdysozoa</taxon>
        <taxon>Arthropoda</taxon>
        <taxon>Hexapoda</taxon>
        <taxon>Insecta</taxon>
        <taxon>Pterygota</taxon>
        <taxon>Neoptera</taxon>
        <taxon>Endopterygota</taxon>
        <taxon>Coleoptera</taxon>
        <taxon>Polyphaga</taxon>
        <taxon>Elateriformia</taxon>
        <taxon>Buprestoidea</taxon>
        <taxon>Buprestidae</taxon>
        <taxon>Agrilinae</taxon>
        <taxon>Agrilus</taxon>
    </lineage>
</organism>
<dbReference type="Gene3D" id="1.10.287.1970">
    <property type="match status" value="1"/>
</dbReference>
<dbReference type="GO" id="GO:0004021">
    <property type="term" value="F:L-alanine:2-oxoglutarate aminotransferase activity"/>
    <property type="evidence" value="ECO:0007669"/>
    <property type="project" value="UniProtKB-EC"/>
</dbReference>
<dbReference type="InterPro" id="IPR015421">
    <property type="entry name" value="PyrdxlP-dep_Trfase_major"/>
</dbReference>
<dbReference type="RefSeq" id="XP_018336040.1">
    <property type="nucleotide sequence ID" value="XM_018480538.2"/>
</dbReference>
<keyword evidence="11" id="KW-1185">Reference proteome</keyword>
<dbReference type="FunFam" id="3.90.1150.10:FF:000010">
    <property type="entry name" value="Alanine aminotransferase 2"/>
    <property type="match status" value="1"/>
</dbReference>
<dbReference type="FunFam" id="3.40.640.10:FF:000012">
    <property type="entry name" value="alanine aminotransferase 2"/>
    <property type="match status" value="1"/>
</dbReference>
<evidence type="ECO:0000313" key="11">
    <source>
        <dbReference type="Proteomes" id="UP000192223"/>
    </source>
</evidence>
<proteinExistence type="inferred from homology"/>
<dbReference type="Gene3D" id="3.90.1150.10">
    <property type="entry name" value="Aspartate Aminotransferase, domain 1"/>
    <property type="match status" value="1"/>
</dbReference>
<evidence type="ECO:0000256" key="7">
    <source>
        <dbReference type="ARBA" id="ARBA00025785"/>
    </source>
</evidence>
<comment type="catalytic activity">
    <reaction evidence="9">
        <text>L-alanine + 2-oxoglutarate = pyruvate + L-glutamate</text>
        <dbReference type="Rhea" id="RHEA:19453"/>
        <dbReference type="ChEBI" id="CHEBI:15361"/>
        <dbReference type="ChEBI" id="CHEBI:16810"/>
        <dbReference type="ChEBI" id="CHEBI:29985"/>
        <dbReference type="ChEBI" id="CHEBI:57972"/>
        <dbReference type="EC" id="2.6.1.2"/>
    </reaction>
</comment>
<evidence type="ECO:0000256" key="4">
    <source>
        <dbReference type="ARBA" id="ARBA00022679"/>
    </source>
</evidence>
<dbReference type="OrthoDB" id="1732682at2759"/>
<comment type="similarity">
    <text evidence="7">Belongs to the class-I pyridoxal-phosphate-dependent aminotransferase family. Alanine aminotransferase subfamily.</text>
</comment>
<dbReference type="InterPro" id="IPR015424">
    <property type="entry name" value="PyrdxlP-dep_Trfase"/>
</dbReference>
<evidence type="ECO:0000256" key="6">
    <source>
        <dbReference type="ARBA" id="ARBA00025708"/>
    </source>
</evidence>
<keyword evidence="5" id="KW-0663">Pyridoxal phosphate</keyword>
<evidence type="ECO:0000256" key="1">
    <source>
        <dbReference type="ARBA" id="ARBA00001933"/>
    </source>
</evidence>
<dbReference type="InterPro" id="IPR004839">
    <property type="entry name" value="Aminotransferase_I/II_large"/>
</dbReference>
<evidence type="ECO:0000256" key="8">
    <source>
        <dbReference type="ARBA" id="ARBA00026106"/>
    </source>
</evidence>
<gene>
    <name evidence="12" type="primary">LOC108744665</name>
</gene>
<dbReference type="GO" id="GO:0030170">
    <property type="term" value="F:pyridoxal phosphate binding"/>
    <property type="evidence" value="ECO:0007669"/>
    <property type="project" value="InterPro"/>
</dbReference>
<protein>
    <recommendedName>
        <fullName evidence="8">alanine transaminase</fullName>
        <ecNumber evidence="8">2.6.1.2</ecNumber>
    </recommendedName>
</protein>
<name>A0A1W4XUE0_AGRPL</name>
<evidence type="ECO:0000313" key="12">
    <source>
        <dbReference type="RefSeq" id="XP_018336040.1"/>
    </source>
</evidence>
<dbReference type="PANTHER" id="PTHR11751:SF29">
    <property type="entry name" value="ALANINE TRANSAMINASE"/>
    <property type="match status" value="1"/>
</dbReference>